<evidence type="ECO:0000259" key="4">
    <source>
        <dbReference type="SMART" id="SM00382"/>
    </source>
</evidence>
<dbReference type="InterPro" id="IPR003593">
    <property type="entry name" value="AAA+_ATPase"/>
</dbReference>
<dbReference type="Pfam" id="PF17866">
    <property type="entry name" value="AAA_lid_6"/>
    <property type="match status" value="1"/>
</dbReference>
<dbReference type="InterPro" id="IPR041627">
    <property type="entry name" value="AAA_lid_6"/>
</dbReference>
<dbReference type="FunFam" id="1.10.8.60:FF:000214">
    <property type="entry name" value="CbbX protein"/>
    <property type="match status" value="1"/>
</dbReference>
<dbReference type="FunFam" id="3.40.50.300:FF:000216">
    <property type="entry name" value="Type VII secretion ATPase EccA"/>
    <property type="match status" value="1"/>
</dbReference>
<dbReference type="GO" id="GO:0005524">
    <property type="term" value="F:ATP binding"/>
    <property type="evidence" value="ECO:0007669"/>
    <property type="project" value="UniProtKB-KW"/>
</dbReference>
<protein>
    <submittedName>
        <fullName evidence="5">Putative rubisco expression protein CfxQ</fullName>
    </submittedName>
</protein>
<dbReference type="CDD" id="cd00009">
    <property type="entry name" value="AAA"/>
    <property type="match status" value="1"/>
</dbReference>
<dbReference type="SMART" id="SM00382">
    <property type="entry name" value="AAA"/>
    <property type="match status" value="1"/>
</dbReference>
<geneLocation type="plastid" evidence="5"/>
<dbReference type="SUPFAM" id="SSF52540">
    <property type="entry name" value="P-loop containing nucleoside triphosphate hydrolases"/>
    <property type="match status" value="1"/>
</dbReference>
<dbReference type="InterPro" id="IPR000641">
    <property type="entry name" value="CbxX/CfxQ"/>
</dbReference>
<dbReference type="PRINTS" id="PR00819">
    <property type="entry name" value="CBXCFQXSUPER"/>
</dbReference>
<accession>A0A0K1IJF1</accession>
<gene>
    <name evidence="5" type="primary">cfxQ</name>
</gene>
<dbReference type="PRINTS" id="PR00820">
    <property type="entry name" value="CBXXCFQX"/>
</dbReference>
<keyword evidence="3" id="KW-0067">ATP-binding</keyword>
<comment type="similarity">
    <text evidence="1">Belongs to the CbxX/CfxQ family.</text>
</comment>
<organism evidence="5">
    <name type="scientific">Tribonema aequale</name>
    <dbReference type="NCBI Taxonomy" id="2981"/>
    <lineage>
        <taxon>Eukaryota</taxon>
        <taxon>Sar</taxon>
        <taxon>Stramenopiles</taxon>
        <taxon>Ochrophyta</taxon>
        <taxon>PX clade</taxon>
        <taxon>Xanthophyceae</taxon>
        <taxon>Tribonematales</taxon>
        <taxon>Tribonemataceae</taxon>
        <taxon>Tribonema</taxon>
    </lineage>
</organism>
<dbReference type="NCBIfam" id="TIGR02880">
    <property type="entry name" value="cbbX_cfxQ"/>
    <property type="match status" value="1"/>
</dbReference>
<dbReference type="PANTHER" id="PTHR43392">
    <property type="entry name" value="AAA-TYPE ATPASE FAMILY PROTEIN / ANKYRIN REPEAT FAMILY PROTEIN"/>
    <property type="match status" value="1"/>
</dbReference>
<feature type="domain" description="AAA+ ATPase" evidence="4">
    <location>
        <begin position="70"/>
        <end position="209"/>
    </location>
</feature>
<dbReference type="AlphaFoldDB" id="A0A0K1IJF1"/>
<dbReference type="Pfam" id="PF00004">
    <property type="entry name" value="AAA"/>
    <property type="match status" value="1"/>
</dbReference>
<keyword evidence="5" id="KW-0934">Plastid</keyword>
<dbReference type="Gene3D" id="3.40.50.300">
    <property type="entry name" value="P-loop containing nucleotide triphosphate hydrolases"/>
    <property type="match status" value="1"/>
</dbReference>
<dbReference type="InterPro" id="IPR050773">
    <property type="entry name" value="CbxX/CfxQ_RuBisCO_ESX"/>
</dbReference>
<dbReference type="GO" id="GO:0016887">
    <property type="term" value="F:ATP hydrolysis activity"/>
    <property type="evidence" value="ECO:0007669"/>
    <property type="project" value="InterPro"/>
</dbReference>
<dbReference type="PANTHER" id="PTHR43392:SF2">
    <property type="entry name" value="AAA-TYPE ATPASE FAMILY PROTEIN _ ANKYRIN REPEAT FAMILY PROTEIN"/>
    <property type="match status" value="1"/>
</dbReference>
<sequence length="299" mass="33936">MSIPGNLELSTTKSLNLKQEYKDTQIQRVIDILEEELVGLVPVKSRIREIAALLVIDRLRKKVNLTSNSPGLHMSFTGSPGTGKTTVALRMADILYKLGYCRKGHLLTVTRDDLVGQYIGHTAPKTKEVLKKAMGGILFIDEAYYLYKPDNERDYGAEAIEILLQVMENQRDDLVVILAGYKDRMEKFYESNPGLSSRIANHVDFPDYSAEELLTIGKIMLEEQQYQFTPDAEKAFLDYIQKRKEQPLFANARSVKNALDRARMRQANRNFENAGKILTKADLVTITANDIKQSRVFTL</sequence>
<name>A0A0K1IJF1_9STRA</name>
<dbReference type="InterPro" id="IPR000470">
    <property type="entry name" value="CbxX/CfqX_mono"/>
</dbReference>
<dbReference type="EMBL" id="KP782037">
    <property type="protein sequence ID" value="AKU04641.1"/>
    <property type="molecule type" value="Genomic_DNA"/>
</dbReference>
<evidence type="ECO:0000256" key="2">
    <source>
        <dbReference type="ARBA" id="ARBA00022741"/>
    </source>
</evidence>
<dbReference type="InterPro" id="IPR027417">
    <property type="entry name" value="P-loop_NTPase"/>
</dbReference>
<dbReference type="Gene3D" id="1.10.8.60">
    <property type="match status" value="1"/>
</dbReference>
<evidence type="ECO:0000256" key="1">
    <source>
        <dbReference type="ARBA" id="ARBA00010378"/>
    </source>
</evidence>
<evidence type="ECO:0000256" key="3">
    <source>
        <dbReference type="ARBA" id="ARBA00022840"/>
    </source>
</evidence>
<reference evidence="5" key="1">
    <citation type="submission" date="2015-02" db="EMBL/GenBank/DDBJ databases">
        <title>Genome sequence and transcriptome analyses of Chrysochromulina: metabolic tools for enhanced fitness in the prominent Prymnesiales order of haptophyte phytoplankton.</title>
        <authorList>
            <person name="Hovde B.T."/>
            <person name="Deodato C.R."/>
            <person name="Hunsperger H.M."/>
            <person name="Ryken S."/>
        </authorList>
    </citation>
    <scope>NUCLEOTIDE SEQUENCE</scope>
    <source>
        <strain evidence="5">CCMP1275</strain>
    </source>
</reference>
<dbReference type="InterPro" id="IPR003959">
    <property type="entry name" value="ATPase_AAA_core"/>
</dbReference>
<keyword evidence="2" id="KW-0547">Nucleotide-binding</keyword>
<evidence type="ECO:0000313" key="5">
    <source>
        <dbReference type="EMBL" id="AKU04641.1"/>
    </source>
</evidence>
<proteinExistence type="inferred from homology"/>